<evidence type="ECO:0000313" key="1">
    <source>
        <dbReference type="EMBL" id="CAI5778462.1"/>
    </source>
</evidence>
<dbReference type="Proteomes" id="UP001178461">
    <property type="component" value="Chromosome 6"/>
</dbReference>
<name>A0AA35PBB2_9SAUR</name>
<accession>A0AA35PBB2</accession>
<gene>
    <name evidence="1" type="ORF">PODLI_1B028557</name>
</gene>
<evidence type="ECO:0000313" key="2">
    <source>
        <dbReference type="Proteomes" id="UP001178461"/>
    </source>
</evidence>
<reference evidence="1" key="1">
    <citation type="submission" date="2022-12" db="EMBL/GenBank/DDBJ databases">
        <authorList>
            <person name="Alioto T."/>
            <person name="Alioto T."/>
            <person name="Gomez Garrido J."/>
        </authorList>
    </citation>
    <scope>NUCLEOTIDE SEQUENCE</scope>
</reference>
<sequence>MLRTRNLVFFAETPAGIQTCNGEEAQARDDSLLKFFVTQTLKRLEKILCSFFDPEFLRSPKRMEMPEGGFLK</sequence>
<keyword evidence="2" id="KW-1185">Reference proteome</keyword>
<protein>
    <submittedName>
        <fullName evidence="1">Uncharacterized protein</fullName>
    </submittedName>
</protein>
<dbReference type="EMBL" id="OX395131">
    <property type="protein sequence ID" value="CAI5778462.1"/>
    <property type="molecule type" value="Genomic_DNA"/>
</dbReference>
<proteinExistence type="predicted"/>
<organism evidence="1 2">
    <name type="scientific">Podarcis lilfordi</name>
    <name type="common">Lilford's wall lizard</name>
    <dbReference type="NCBI Taxonomy" id="74358"/>
    <lineage>
        <taxon>Eukaryota</taxon>
        <taxon>Metazoa</taxon>
        <taxon>Chordata</taxon>
        <taxon>Craniata</taxon>
        <taxon>Vertebrata</taxon>
        <taxon>Euteleostomi</taxon>
        <taxon>Lepidosauria</taxon>
        <taxon>Squamata</taxon>
        <taxon>Bifurcata</taxon>
        <taxon>Unidentata</taxon>
        <taxon>Episquamata</taxon>
        <taxon>Laterata</taxon>
        <taxon>Lacertibaenia</taxon>
        <taxon>Lacertidae</taxon>
        <taxon>Podarcis</taxon>
    </lineage>
</organism>
<dbReference type="AlphaFoldDB" id="A0AA35PBB2"/>